<evidence type="ECO:0000313" key="1">
    <source>
        <dbReference type="EMBL" id="HAU4359678.1"/>
    </source>
</evidence>
<organism evidence="1 2">
    <name type="scientific">Klebsiella oxytoca</name>
    <dbReference type="NCBI Taxonomy" id="571"/>
    <lineage>
        <taxon>Bacteria</taxon>
        <taxon>Pseudomonadati</taxon>
        <taxon>Pseudomonadota</taxon>
        <taxon>Gammaproteobacteria</taxon>
        <taxon>Enterobacterales</taxon>
        <taxon>Enterobacteriaceae</taxon>
        <taxon>Klebsiella/Raoultella group</taxon>
        <taxon>Klebsiella</taxon>
    </lineage>
</organism>
<dbReference type="EMBL" id="DACXIC010000049">
    <property type="protein sequence ID" value="HAU4359678.1"/>
    <property type="molecule type" value="Genomic_DNA"/>
</dbReference>
<sequence length="82" mass="9466">MAFTKLVKTILCHGDNKYEVYAIGEHADVDRIIHYKLRSCKNTNGADGKSESQWVVYNPDMPLPQDRQYKSANNVVFYLENL</sequence>
<accession>A0AAD3UPD5</accession>
<comment type="caution">
    <text evidence="1">The sequence shown here is derived from an EMBL/GenBank/DDBJ whole genome shotgun (WGS) entry which is preliminary data.</text>
</comment>
<evidence type="ECO:0000313" key="2">
    <source>
        <dbReference type="Proteomes" id="UP000868497"/>
    </source>
</evidence>
<dbReference type="RefSeq" id="WP_202860931.1">
    <property type="nucleotide sequence ID" value="NZ_CP089411.1"/>
</dbReference>
<protein>
    <submittedName>
        <fullName evidence="1">Uncharacterized protein</fullName>
    </submittedName>
</protein>
<dbReference type="Proteomes" id="UP000868497">
    <property type="component" value="Unassembled WGS sequence"/>
</dbReference>
<dbReference type="AlphaFoldDB" id="A0AAD3UPD5"/>
<proteinExistence type="predicted"/>
<reference evidence="1" key="1">
    <citation type="journal article" date="2018" name="Genome Biol.">
        <title>SKESA: strategic k-mer extension for scrupulous assemblies.</title>
        <authorList>
            <person name="Souvorov A."/>
            <person name="Agarwala R."/>
            <person name="Lipman D.J."/>
        </authorList>
    </citation>
    <scope>NUCLEOTIDE SEQUENCE</scope>
    <source>
        <strain evidence="1">AUSMDU00005748</strain>
    </source>
</reference>
<gene>
    <name evidence="1" type="ORF">F6W21_25450</name>
</gene>
<reference evidence="1" key="2">
    <citation type="submission" date="2019-09" db="EMBL/GenBank/DDBJ databases">
        <authorList>
            <consortium name="NCBI Pathogen Detection Project"/>
        </authorList>
    </citation>
    <scope>NUCLEOTIDE SEQUENCE</scope>
    <source>
        <strain evidence="1">AUSMDU00005748</strain>
    </source>
</reference>
<name>A0AAD3UPD5_KLEOX</name>